<comment type="caution">
    <text evidence="1">The sequence shown here is derived from an EMBL/GenBank/DDBJ whole genome shotgun (WGS) entry which is preliminary data.</text>
</comment>
<evidence type="ECO:0000313" key="1">
    <source>
        <dbReference type="EMBL" id="MBF6299392.1"/>
    </source>
</evidence>
<dbReference type="EMBL" id="JADLQX010000012">
    <property type="protein sequence ID" value="MBF6299392.1"/>
    <property type="molecule type" value="Genomic_DNA"/>
</dbReference>
<dbReference type="RefSeq" id="WP_195130662.1">
    <property type="nucleotide sequence ID" value="NZ_JADLQX010000012.1"/>
</dbReference>
<sequence>MFYVRRETAVNQWDDVRELWSGSLAPIPAHLVGPHVSAGTAAFLIAVGLPIEHPLEFTFYHDERLLNPAVRGERTFIVFGDDTGTVPFAIERGREEVFSLYPDGPFMFINSTIADFVYCYGLFSQRVERIVQTPFADRKPLVDELRGLIAARDPEALDPDDLLAWWDSLLEPYEQ</sequence>
<organism evidence="1 2">
    <name type="scientific">Nocardia amamiensis</name>
    <dbReference type="NCBI Taxonomy" id="404578"/>
    <lineage>
        <taxon>Bacteria</taxon>
        <taxon>Bacillati</taxon>
        <taxon>Actinomycetota</taxon>
        <taxon>Actinomycetes</taxon>
        <taxon>Mycobacteriales</taxon>
        <taxon>Nocardiaceae</taxon>
        <taxon>Nocardia</taxon>
    </lineage>
</organism>
<name>A0ABS0CS36_9NOCA</name>
<dbReference type="Proteomes" id="UP000702209">
    <property type="component" value="Unassembled WGS sequence"/>
</dbReference>
<accession>A0ABS0CS36</accession>
<dbReference type="Pfam" id="PF14435">
    <property type="entry name" value="SUKH-4"/>
    <property type="match status" value="1"/>
</dbReference>
<evidence type="ECO:0000313" key="2">
    <source>
        <dbReference type="Proteomes" id="UP000702209"/>
    </source>
</evidence>
<protein>
    <submittedName>
        <fullName evidence="1">SUKH-4 family immunity protein</fullName>
    </submittedName>
</protein>
<proteinExistence type="predicted"/>
<reference evidence="1 2" key="1">
    <citation type="submission" date="2020-10" db="EMBL/GenBank/DDBJ databases">
        <title>Identification of Nocardia species via Next-generation sequencing and recognition of intraspecies genetic diversity.</title>
        <authorList>
            <person name="Li P."/>
            <person name="Li P."/>
            <person name="Lu B."/>
        </authorList>
    </citation>
    <scope>NUCLEOTIDE SEQUENCE [LARGE SCALE GENOMIC DNA]</scope>
    <source>
        <strain evidence="1 2">BJ06-0157</strain>
    </source>
</reference>
<gene>
    <name evidence="1" type="ORF">IU459_17855</name>
</gene>
<dbReference type="InterPro" id="IPR025851">
    <property type="entry name" value="SUKH-4"/>
</dbReference>
<keyword evidence="2" id="KW-1185">Reference proteome</keyword>